<gene>
    <name evidence="12" type="primary">catA</name>
    <name evidence="12" type="ORF">PNV70_09655</name>
</gene>
<dbReference type="GO" id="GO:0046677">
    <property type="term" value="P:response to antibiotic"/>
    <property type="evidence" value="ECO:0007669"/>
    <property type="project" value="UniProtKB-KW"/>
</dbReference>
<dbReference type="PANTHER" id="PTHR38474:SF2">
    <property type="entry name" value="CHLORAMPHENICOL ACETYLTRANSFERASE"/>
    <property type="match status" value="1"/>
</dbReference>
<keyword evidence="7 10" id="KW-0046">Antibiotic resistance</keyword>
<dbReference type="PROSITE" id="PS00100">
    <property type="entry name" value="CAT"/>
    <property type="match status" value="1"/>
</dbReference>
<dbReference type="PANTHER" id="PTHR38474">
    <property type="entry name" value="SLR0299 PROTEIN"/>
    <property type="match status" value="1"/>
</dbReference>
<evidence type="ECO:0000256" key="7">
    <source>
        <dbReference type="ARBA" id="ARBA00023251"/>
    </source>
</evidence>
<proteinExistence type="inferred from homology"/>
<dbReference type="GO" id="GO:0008811">
    <property type="term" value="F:chloramphenicol O-acetyltransferase activity"/>
    <property type="evidence" value="ECO:0007669"/>
    <property type="project" value="UniProtKB-EC"/>
</dbReference>
<dbReference type="Pfam" id="PF00302">
    <property type="entry name" value="CAT"/>
    <property type="match status" value="1"/>
</dbReference>
<evidence type="ECO:0000256" key="10">
    <source>
        <dbReference type="RuleBase" id="RU000503"/>
    </source>
</evidence>
<evidence type="ECO:0000256" key="4">
    <source>
        <dbReference type="ARBA" id="ARBA00013235"/>
    </source>
</evidence>
<evidence type="ECO:0000256" key="9">
    <source>
        <dbReference type="PIRSR" id="PIRSR000440-1"/>
    </source>
</evidence>
<comment type="subunit">
    <text evidence="3">Homotrimer.</text>
</comment>
<name>A0AAW6DZC3_9FIRM</name>
<evidence type="ECO:0000313" key="13">
    <source>
        <dbReference type="Proteomes" id="UP001211421"/>
    </source>
</evidence>
<accession>A0AAW6DZC3</accession>
<dbReference type="InterPro" id="IPR001707">
    <property type="entry name" value="Cmp_AcTrfase"/>
</dbReference>
<dbReference type="NCBIfam" id="NF000491">
    <property type="entry name" value="chloram_CatA"/>
    <property type="match status" value="1"/>
</dbReference>
<evidence type="ECO:0000256" key="1">
    <source>
        <dbReference type="ARBA" id="ARBA00002150"/>
    </source>
</evidence>
<evidence type="ECO:0000313" key="12">
    <source>
        <dbReference type="EMBL" id="MDB8742333.1"/>
    </source>
</evidence>
<dbReference type="InterPro" id="IPR023213">
    <property type="entry name" value="CAT-like_dom_sf"/>
</dbReference>
<dbReference type="RefSeq" id="WP_195551717.1">
    <property type="nucleotide sequence ID" value="NZ_JADMNX010000006.1"/>
</dbReference>
<evidence type="ECO:0000256" key="6">
    <source>
        <dbReference type="ARBA" id="ARBA00022679"/>
    </source>
</evidence>
<dbReference type="SMART" id="SM01059">
    <property type="entry name" value="CAT"/>
    <property type="match status" value="1"/>
</dbReference>
<dbReference type="AlphaFoldDB" id="A0AAW6DZC3"/>
<evidence type="ECO:0000256" key="3">
    <source>
        <dbReference type="ARBA" id="ARBA00011233"/>
    </source>
</evidence>
<evidence type="ECO:0000256" key="5">
    <source>
        <dbReference type="ARBA" id="ARBA00020291"/>
    </source>
</evidence>
<dbReference type="EC" id="2.3.1.28" evidence="4 10"/>
<reference evidence="12" key="1">
    <citation type="submission" date="2023-01" db="EMBL/GenBank/DDBJ databases">
        <title>Human gut microbiome strain richness.</title>
        <authorList>
            <person name="Chen-Liaw A."/>
        </authorList>
    </citation>
    <scope>NUCLEOTIDE SEQUENCE</scope>
    <source>
        <strain evidence="12">D59st1_B8_D59t2_181005</strain>
    </source>
</reference>
<feature type="active site" description="Proton acceptor" evidence="9">
    <location>
        <position position="186"/>
    </location>
</feature>
<keyword evidence="6 10" id="KW-0808">Transferase</keyword>
<dbReference type="EMBL" id="JAQMLS010000006">
    <property type="protein sequence ID" value="MDB8742333.1"/>
    <property type="molecule type" value="Genomic_DNA"/>
</dbReference>
<dbReference type="InterPro" id="IPR018372">
    <property type="entry name" value="Chloramphenicol_AcTrfase_AS"/>
</dbReference>
<evidence type="ECO:0000256" key="11">
    <source>
        <dbReference type="RuleBase" id="RU004156"/>
    </source>
</evidence>
<evidence type="ECO:0000256" key="2">
    <source>
        <dbReference type="ARBA" id="ARBA00010571"/>
    </source>
</evidence>
<sequence length="218" mass="25827">MVFEKIDRSSWKRNEYFEHYFTNIPCTYSMTVKLDITQIKKKRMKLYPAMLYYLATIVNRHSEFRTAINQEGELGIYDEMIPSYTIFHEDTETFSNLWTPYIPDFEAFSIAYANDMQRYGSNYGMIGKPDVPENVFNVSMIPWSTFDGFNLNLQKGYDYLIPIFTMGKYYRDDEKIILPLAIQVHHAVCDGFHICRFVNELQELINSELPVCRDNMQK</sequence>
<comment type="function">
    <text evidence="1 10">This enzyme is an effector of chloramphenicol resistance in bacteria.</text>
</comment>
<protein>
    <recommendedName>
        <fullName evidence="5 10">Chloramphenicol acetyltransferase</fullName>
        <ecNumber evidence="4 10">2.3.1.28</ecNumber>
    </recommendedName>
</protein>
<evidence type="ECO:0000256" key="8">
    <source>
        <dbReference type="ARBA" id="ARBA00023315"/>
    </source>
</evidence>
<comment type="similarity">
    <text evidence="2 11">Belongs to the chloramphenicol acetyltransferase family.</text>
</comment>
<organism evidence="12 13">
    <name type="scientific">Ruminococcus bicirculans</name>
    <name type="common">ex Wegman et al. 2014</name>
    <dbReference type="NCBI Taxonomy" id="1160721"/>
    <lineage>
        <taxon>Bacteria</taxon>
        <taxon>Bacillati</taxon>
        <taxon>Bacillota</taxon>
        <taxon>Clostridia</taxon>
        <taxon>Eubacteriales</taxon>
        <taxon>Oscillospiraceae</taxon>
        <taxon>Ruminococcus</taxon>
    </lineage>
</organism>
<dbReference type="SUPFAM" id="SSF52777">
    <property type="entry name" value="CoA-dependent acyltransferases"/>
    <property type="match status" value="1"/>
</dbReference>
<dbReference type="Gene3D" id="3.30.559.10">
    <property type="entry name" value="Chloramphenicol acetyltransferase-like domain"/>
    <property type="match status" value="1"/>
</dbReference>
<dbReference type="Proteomes" id="UP001211421">
    <property type="component" value="Unassembled WGS sequence"/>
</dbReference>
<comment type="caution">
    <text evidence="12">The sequence shown here is derived from an EMBL/GenBank/DDBJ whole genome shotgun (WGS) entry which is preliminary data.</text>
</comment>
<keyword evidence="8 10" id="KW-0012">Acyltransferase</keyword>
<dbReference type="PIRSF" id="PIRSF000440">
    <property type="entry name" value="CAT"/>
    <property type="match status" value="1"/>
</dbReference>
<comment type="catalytic activity">
    <reaction evidence="10">
        <text>chloramphenicol + acetyl-CoA = chloramphenicol 3-acetate + CoA</text>
        <dbReference type="Rhea" id="RHEA:18421"/>
        <dbReference type="ChEBI" id="CHEBI:16730"/>
        <dbReference type="ChEBI" id="CHEBI:17698"/>
        <dbReference type="ChEBI" id="CHEBI:57287"/>
        <dbReference type="ChEBI" id="CHEBI:57288"/>
        <dbReference type="EC" id="2.3.1.28"/>
    </reaction>
</comment>